<accession>A0A4P6F1R2</accession>
<protein>
    <submittedName>
        <fullName evidence="2">Uncharacterized protein</fullName>
    </submittedName>
</protein>
<name>A0A4P6F1R2_9MICO</name>
<organism evidence="2 3">
    <name type="scientific">Xylanimonas protaetiae</name>
    <dbReference type="NCBI Taxonomy" id="2509457"/>
    <lineage>
        <taxon>Bacteria</taxon>
        <taxon>Bacillati</taxon>
        <taxon>Actinomycetota</taxon>
        <taxon>Actinomycetes</taxon>
        <taxon>Micrococcales</taxon>
        <taxon>Promicromonosporaceae</taxon>
        <taxon>Xylanimonas</taxon>
    </lineage>
</organism>
<dbReference type="EMBL" id="CP035493">
    <property type="protein sequence ID" value="QAY69414.1"/>
    <property type="molecule type" value="Genomic_DNA"/>
</dbReference>
<evidence type="ECO:0000313" key="3">
    <source>
        <dbReference type="Proteomes" id="UP000292118"/>
    </source>
</evidence>
<reference evidence="2 3" key="1">
    <citation type="submission" date="2019-01" db="EMBL/GenBank/DDBJ databases">
        <title>Genome sequencing of strain FW10M-9.</title>
        <authorList>
            <person name="Heo J."/>
            <person name="Kim S.-J."/>
            <person name="Kim J.-S."/>
            <person name="Hong S.-B."/>
            <person name="Kwon S.-W."/>
        </authorList>
    </citation>
    <scope>NUCLEOTIDE SEQUENCE [LARGE SCALE GENOMIC DNA]</scope>
    <source>
        <strain evidence="2 3">FW10M-9</strain>
    </source>
</reference>
<dbReference type="KEGG" id="xya:ET471_04640"/>
<dbReference type="Proteomes" id="UP000292118">
    <property type="component" value="Chromosome"/>
</dbReference>
<proteinExistence type="predicted"/>
<dbReference type="AlphaFoldDB" id="A0A4P6F1R2"/>
<evidence type="ECO:0000313" key="2">
    <source>
        <dbReference type="EMBL" id="QAY69414.1"/>
    </source>
</evidence>
<gene>
    <name evidence="2" type="ORF">ET471_04640</name>
</gene>
<feature type="compositionally biased region" description="Low complexity" evidence="1">
    <location>
        <begin position="27"/>
        <end position="50"/>
    </location>
</feature>
<feature type="compositionally biased region" description="Pro residues" evidence="1">
    <location>
        <begin position="51"/>
        <end position="70"/>
    </location>
</feature>
<feature type="region of interest" description="Disordered" evidence="1">
    <location>
        <begin position="1"/>
        <end position="72"/>
    </location>
</feature>
<dbReference type="RefSeq" id="WP_129186814.1">
    <property type="nucleotide sequence ID" value="NZ_CP035493.1"/>
</dbReference>
<sequence>MVPGAPAGARGAGTRRGARARADADADAPSAEPHPAGAPGRRPAILRRAPAAPPADPAPPAPTPPPPAPPEVDYRAEAEAFLDTLPGGASARIEWGDPDGHLGGVWIPGSETIILNATRLDGRLAQTKDVLRHEIGHVHQNRTMAATGMSLTDYEARLDALFGGQGIEKSADAVALLLGAKSVRYASSFSDAQYAAARAILEDRVP</sequence>
<keyword evidence="3" id="KW-1185">Reference proteome</keyword>
<evidence type="ECO:0000256" key="1">
    <source>
        <dbReference type="SAM" id="MobiDB-lite"/>
    </source>
</evidence>
<dbReference type="OrthoDB" id="4827515at2"/>